<dbReference type="AlphaFoldDB" id="A0A0X3P4B9"/>
<reference evidence="2" key="1">
    <citation type="submission" date="2016-01" db="EMBL/GenBank/DDBJ databases">
        <title>Reference transcriptome for the parasite Schistocephalus solidus: insights into the molecular evolution of parasitism.</title>
        <authorList>
            <person name="Hebert F.O."/>
            <person name="Grambauer S."/>
            <person name="Barber I."/>
            <person name="Landry C.R."/>
            <person name="Aubin-Horth N."/>
        </authorList>
    </citation>
    <scope>NUCLEOTIDE SEQUENCE</scope>
</reference>
<evidence type="ECO:0000313" key="2">
    <source>
        <dbReference type="EMBL" id="JAP44657.1"/>
    </source>
</evidence>
<accession>A0A0X3P4B9</accession>
<protein>
    <submittedName>
        <fullName evidence="2">Uncharacterized protein</fullName>
    </submittedName>
</protein>
<gene>
    <name evidence="2" type="ORF">TR168213</name>
</gene>
<organism evidence="2">
    <name type="scientific">Schistocephalus solidus</name>
    <name type="common">Tapeworm</name>
    <dbReference type="NCBI Taxonomy" id="70667"/>
    <lineage>
        <taxon>Eukaryota</taxon>
        <taxon>Metazoa</taxon>
        <taxon>Spiralia</taxon>
        <taxon>Lophotrochozoa</taxon>
        <taxon>Platyhelminthes</taxon>
        <taxon>Cestoda</taxon>
        <taxon>Eucestoda</taxon>
        <taxon>Diphyllobothriidea</taxon>
        <taxon>Diphyllobothriidae</taxon>
        <taxon>Schistocephalus</taxon>
    </lineage>
</organism>
<keyword evidence="1" id="KW-1133">Transmembrane helix</keyword>
<proteinExistence type="predicted"/>
<keyword evidence="1" id="KW-0812">Transmembrane</keyword>
<feature type="transmembrane region" description="Helical" evidence="1">
    <location>
        <begin position="12"/>
        <end position="38"/>
    </location>
</feature>
<keyword evidence="1" id="KW-0472">Membrane</keyword>
<dbReference type="EMBL" id="GEEE01018568">
    <property type="protein sequence ID" value="JAP44657.1"/>
    <property type="molecule type" value="Transcribed_RNA"/>
</dbReference>
<feature type="transmembrane region" description="Helical" evidence="1">
    <location>
        <begin position="44"/>
        <end position="66"/>
    </location>
</feature>
<name>A0A0X3P4B9_SCHSO</name>
<sequence length="138" mass="15580">MPLSSGAINQTVVTLALFLLFGFSPIKNLVFFCFVSLHHSFCVFVVRCFHSFPLFVPVCMQSAFILTRRQRQRCAFFCSLLFNDDDDAERLSQSLFNFNPISSFSPLTVSILRLPLSGKMSLSDCFTLTMVILVSCLL</sequence>
<evidence type="ECO:0000256" key="1">
    <source>
        <dbReference type="SAM" id="Phobius"/>
    </source>
</evidence>